<dbReference type="SMART" id="SM00382">
    <property type="entry name" value="AAA"/>
    <property type="match status" value="1"/>
</dbReference>
<gene>
    <name evidence="4" type="ORF">FGU65_04020</name>
</gene>
<dbReference type="EMBL" id="VCYH01000002">
    <property type="protein sequence ID" value="MDN7024064.1"/>
    <property type="molecule type" value="Genomic_DNA"/>
</dbReference>
<evidence type="ECO:0000313" key="5">
    <source>
        <dbReference type="Proteomes" id="UP001168338"/>
    </source>
</evidence>
<dbReference type="PANTHER" id="PTHR42794">
    <property type="entry name" value="HEMIN IMPORT ATP-BINDING PROTEIN HMUV"/>
    <property type="match status" value="1"/>
</dbReference>
<accession>A0ABT8M834</accession>
<dbReference type="PANTHER" id="PTHR42794:SF2">
    <property type="entry name" value="ABC TRANSPORTER ATP-BINDING PROTEIN"/>
    <property type="match status" value="1"/>
</dbReference>
<dbReference type="Proteomes" id="UP001168338">
    <property type="component" value="Unassembled WGS sequence"/>
</dbReference>
<dbReference type="CDD" id="cd03214">
    <property type="entry name" value="ABC_Iron-Siderophores_B12_Hemin"/>
    <property type="match status" value="1"/>
</dbReference>
<feature type="domain" description="ABC transporter" evidence="3">
    <location>
        <begin position="4"/>
        <end position="238"/>
    </location>
</feature>
<evidence type="ECO:0000256" key="2">
    <source>
        <dbReference type="ARBA" id="ARBA00022840"/>
    </source>
</evidence>
<dbReference type="RefSeq" id="WP_301663150.1">
    <property type="nucleotide sequence ID" value="NZ_VCYH01000002.1"/>
</dbReference>
<dbReference type="PROSITE" id="PS00211">
    <property type="entry name" value="ABC_TRANSPORTER_1"/>
    <property type="match status" value="1"/>
</dbReference>
<keyword evidence="1" id="KW-0547">Nucleotide-binding</keyword>
<evidence type="ECO:0000313" key="4">
    <source>
        <dbReference type="EMBL" id="MDN7024064.1"/>
    </source>
</evidence>
<name>A0ABT8M834_9EURY</name>
<proteinExistence type="predicted"/>
<keyword evidence="5" id="KW-1185">Reference proteome</keyword>
<dbReference type="InterPro" id="IPR027417">
    <property type="entry name" value="P-loop_NTPase"/>
</dbReference>
<comment type="caution">
    <text evidence="4">The sequence shown here is derived from an EMBL/GenBank/DDBJ whole genome shotgun (WGS) entry which is preliminary data.</text>
</comment>
<evidence type="ECO:0000259" key="3">
    <source>
        <dbReference type="PROSITE" id="PS50893"/>
    </source>
</evidence>
<dbReference type="SUPFAM" id="SSF52540">
    <property type="entry name" value="P-loop containing nucleoside triphosphate hydrolases"/>
    <property type="match status" value="1"/>
</dbReference>
<dbReference type="InterPro" id="IPR003593">
    <property type="entry name" value="AAA+_ATPase"/>
</dbReference>
<dbReference type="Pfam" id="PF00005">
    <property type="entry name" value="ABC_tran"/>
    <property type="match status" value="1"/>
</dbReference>
<sequence length="262" mass="28851">MVRLSVSDLAFSYRDRPVLSDIAFCVDAGEVLGLVGPNGCGKTTLIKCVDGILTPCRGRVALEGQDLARMHRREVARLIAYVPQSITNHTSSTVFETVLMGRRPYLNWSVRPEDEEKVQEALSLLDLDDLAFRQVRELSGGERQRVMIARAIAQETKAILLDEPTSSLDVHHQMAVMEVIRSLAEERDLSVVIAVHDLNLAAAFCHRLLVMKQGSIQGNGIPADVLTAATIRDVYGIDAVVKHDLATPYMVPVPSGRRRGKT</sequence>
<reference evidence="4" key="1">
    <citation type="submission" date="2019-05" db="EMBL/GenBank/DDBJ databases">
        <title>Methanoculleus sp. FWC-SCC1, a methanogenic archaeon isolated from deep marine cold seep.</title>
        <authorList>
            <person name="Chen Y.-W."/>
            <person name="Chen S.-C."/>
            <person name="Teng N.-H."/>
            <person name="Lai M.-C."/>
        </authorList>
    </citation>
    <scope>NUCLEOTIDE SEQUENCE</scope>
    <source>
        <strain evidence="4">FWC-SCC1</strain>
    </source>
</reference>
<dbReference type="Gene3D" id="3.40.50.300">
    <property type="entry name" value="P-loop containing nucleotide triphosphate hydrolases"/>
    <property type="match status" value="1"/>
</dbReference>
<organism evidence="4 5">
    <name type="scientific">Methanoculleus frigidifontis</name>
    <dbReference type="NCBI Taxonomy" id="2584085"/>
    <lineage>
        <taxon>Archaea</taxon>
        <taxon>Methanobacteriati</taxon>
        <taxon>Methanobacteriota</taxon>
        <taxon>Stenosarchaea group</taxon>
        <taxon>Methanomicrobia</taxon>
        <taxon>Methanomicrobiales</taxon>
        <taxon>Methanomicrobiaceae</taxon>
        <taxon>Methanoculleus</taxon>
    </lineage>
</organism>
<dbReference type="InterPro" id="IPR003439">
    <property type="entry name" value="ABC_transporter-like_ATP-bd"/>
</dbReference>
<dbReference type="InterPro" id="IPR017871">
    <property type="entry name" value="ABC_transporter-like_CS"/>
</dbReference>
<dbReference type="PROSITE" id="PS50893">
    <property type="entry name" value="ABC_TRANSPORTER_2"/>
    <property type="match status" value="1"/>
</dbReference>
<protein>
    <submittedName>
        <fullName evidence="4">ABC transporter ATP-binding protein</fullName>
    </submittedName>
</protein>
<dbReference type="GO" id="GO:0005524">
    <property type="term" value="F:ATP binding"/>
    <property type="evidence" value="ECO:0007669"/>
    <property type="project" value="UniProtKB-KW"/>
</dbReference>
<evidence type="ECO:0000256" key="1">
    <source>
        <dbReference type="ARBA" id="ARBA00022741"/>
    </source>
</evidence>
<keyword evidence="2 4" id="KW-0067">ATP-binding</keyword>